<dbReference type="Pfam" id="PF10987">
    <property type="entry name" value="DUF2806"/>
    <property type="match status" value="1"/>
</dbReference>
<dbReference type="OrthoDB" id="886161at2"/>
<keyword evidence="3" id="KW-1185">Reference proteome</keyword>
<organism evidence="2 3">
    <name type="scientific">Vibrio nereis</name>
    <dbReference type="NCBI Taxonomy" id="693"/>
    <lineage>
        <taxon>Bacteria</taxon>
        <taxon>Pseudomonadati</taxon>
        <taxon>Pseudomonadota</taxon>
        <taxon>Gammaproteobacteria</taxon>
        <taxon>Vibrionales</taxon>
        <taxon>Vibrionaceae</taxon>
        <taxon>Vibrio</taxon>
    </lineage>
</organism>
<evidence type="ECO:0000313" key="3">
    <source>
        <dbReference type="Proteomes" id="UP000037515"/>
    </source>
</evidence>
<reference evidence="3" key="1">
    <citation type="submission" date="2015-08" db="EMBL/GenBank/DDBJ databases">
        <title>Vibrio galatheae sp. nov., a novel member of the Vibrionaceae family isolated from the Solomon Islands.</title>
        <authorList>
            <person name="Giubergia S."/>
            <person name="Machado H."/>
            <person name="Mateiu R.V."/>
            <person name="Gram L."/>
        </authorList>
    </citation>
    <scope>NUCLEOTIDE SEQUENCE [LARGE SCALE GENOMIC DNA]</scope>
    <source>
        <strain evidence="3">DSM 19584</strain>
    </source>
</reference>
<feature type="region of interest" description="Disordered" evidence="1">
    <location>
        <begin position="1"/>
        <end position="24"/>
    </location>
</feature>
<dbReference type="RefSeq" id="WP_053396335.1">
    <property type="nucleotide sequence ID" value="NZ_LHPJ01000011.1"/>
</dbReference>
<accession>A0A0M0HLS2</accession>
<dbReference type="PATRIC" id="fig|693.5.peg.2754"/>
<dbReference type="STRING" id="693.AKJ17_13440"/>
<dbReference type="InterPro" id="IPR021254">
    <property type="entry name" value="DUF2806"/>
</dbReference>
<comment type="caution">
    <text evidence="2">The sequence shown here is derived from an EMBL/GenBank/DDBJ whole genome shotgun (WGS) entry which is preliminary data.</text>
</comment>
<feature type="region of interest" description="Disordered" evidence="1">
    <location>
        <begin position="46"/>
        <end position="70"/>
    </location>
</feature>
<dbReference type="EMBL" id="LHPJ01000011">
    <property type="protein sequence ID" value="KOO02738.1"/>
    <property type="molecule type" value="Genomic_DNA"/>
</dbReference>
<protein>
    <recommendedName>
        <fullName evidence="4">TIGR03899 family protein</fullName>
    </recommendedName>
</protein>
<sequence>MSESKKPVVIDHEPASQNRQEKKSHYVKDSASCILHIAENHGLGALLNNETPSKTPLERALERERKRREQRQKNLEHILKLTHQSCKDETAGEPDPDWLYRFFDMAQEVHNPSMQRLWAQVLKREVTNPGSTSMKALNVLQDMTPKEAQILQRASSLACSFGGDNSRKVLIGYRSQGGIFTFGKRNVTSNINVANFQLPYSSLLVLFELGLMHSTELESGEIELESPLPLIYQGKQLSLQAHSKGIRLRYYRFSPTGNELCKLLGNKPNMQYYDQMVALLGQKFTTQSDIESNIHHTV</sequence>
<dbReference type="NCBIfam" id="TIGR03899">
    <property type="entry name" value="TIGR03899 family protein"/>
    <property type="match status" value="1"/>
</dbReference>
<dbReference type="Proteomes" id="UP000037515">
    <property type="component" value="Unassembled WGS sequence"/>
</dbReference>
<evidence type="ECO:0000313" key="2">
    <source>
        <dbReference type="EMBL" id="KOO02738.1"/>
    </source>
</evidence>
<name>A0A0M0HLS2_VIBNE</name>
<gene>
    <name evidence="2" type="ORF">AKJ17_13440</name>
</gene>
<proteinExistence type="predicted"/>
<evidence type="ECO:0008006" key="4">
    <source>
        <dbReference type="Google" id="ProtNLM"/>
    </source>
</evidence>
<evidence type="ECO:0000256" key="1">
    <source>
        <dbReference type="SAM" id="MobiDB-lite"/>
    </source>
</evidence>
<dbReference type="AlphaFoldDB" id="A0A0M0HLS2"/>